<dbReference type="AlphaFoldDB" id="A0A511ZJZ4"/>
<name>A0A511ZJZ4_9BACI</name>
<proteinExistence type="predicted"/>
<organism evidence="2 3">
    <name type="scientific">Oceanobacillus sojae</name>
    <dbReference type="NCBI Taxonomy" id="582851"/>
    <lineage>
        <taxon>Bacteria</taxon>
        <taxon>Bacillati</taxon>
        <taxon>Bacillota</taxon>
        <taxon>Bacilli</taxon>
        <taxon>Bacillales</taxon>
        <taxon>Bacillaceae</taxon>
        <taxon>Oceanobacillus</taxon>
    </lineage>
</organism>
<sequence length="122" mass="13139">MEVHVNRNTGPLGGLSSIKVNVNGEAQGKLKNNDVFIAAAPEDTAEITVNQSFFYSNSLTVNDGDQVEVTLNKKYSPLFVVGLLGIILGGLTKAILFHAVGLICLLIVLTIGAKNWFIIKKR</sequence>
<keyword evidence="1" id="KW-0472">Membrane</keyword>
<keyword evidence="3" id="KW-1185">Reference proteome</keyword>
<keyword evidence="1" id="KW-0812">Transmembrane</keyword>
<dbReference type="OrthoDB" id="2366244at2"/>
<evidence type="ECO:0000256" key="1">
    <source>
        <dbReference type="SAM" id="Phobius"/>
    </source>
</evidence>
<reference evidence="2 3" key="1">
    <citation type="submission" date="2019-07" db="EMBL/GenBank/DDBJ databases">
        <title>Whole genome shotgun sequence of Oceanobacillus sojae NBRC 105379.</title>
        <authorList>
            <person name="Hosoyama A."/>
            <person name="Uohara A."/>
            <person name="Ohji S."/>
            <person name="Ichikawa N."/>
        </authorList>
    </citation>
    <scope>NUCLEOTIDE SEQUENCE [LARGE SCALE GENOMIC DNA]</scope>
    <source>
        <strain evidence="2 3">NBRC 105379</strain>
    </source>
</reference>
<dbReference type="RefSeq" id="WP_147210736.1">
    <property type="nucleotide sequence ID" value="NZ_BJYM01000010.1"/>
</dbReference>
<evidence type="ECO:0000313" key="2">
    <source>
        <dbReference type="EMBL" id="GEN87777.1"/>
    </source>
</evidence>
<protein>
    <submittedName>
        <fullName evidence="2">Uncharacterized protein</fullName>
    </submittedName>
</protein>
<feature type="transmembrane region" description="Helical" evidence="1">
    <location>
        <begin position="75"/>
        <end position="91"/>
    </location>
</feature>
<gene>
    <name evidence="2" type="ORF">OSO01_25160</name>
</gene>
<feature type="transmembrane region" description="Helical" evidence="1">
    <location>
        <begin position="97"/>
        <end position="117"/>
    </location>
</feature>
<evidence type="ECO:0000313" key="3">
    <source>
        <dbReference type="Proteomes" id="UP000321558"/>
    </source>
</evidence>
<comment type="caution">
    <text evidence="2">The sequence shown here is derived from an EMBL/GenBank/DDBJ whole genome shotgun (WGS) entry which is preliminary data.</text>
</comment>
<dbReference type="Proteomes" id="UP000321558">
    <property type="component" value="Unassembled WGS sequence"/>
</dbReference>
<accession>A0A511ZJZ4</accession>
<keyword evidence="1" id="KW-1133">Transmembrane helix</keyword>
<dbReference type="EMBL" id="BJYM01000010">
    <property type="protein sequence ID" value="GEN87777.1"/>
    <property type="molecule type" value="Genomic_DNA"/>
</dbReference>